<keyword evidence="1" id="KW-0560">Oxidoreductase</keyword>
<evidence type="ECO:0000259" key="2">
    <source>
        <dbReference type="Pfam" id="PF00248"/>
    </source>
</evidence>
<dbReference type="Pfam" id="PF00248">
    <property type="entry name" value="Aldo_ket_red"/>
    <property type="match status" value="1"/>
</dbReference>
<accession>A0A1E3P3W1</accession>
<dbReference type="InterPro" id="IPR023210">
    <property type="entry name" value="NADP_OxRdtase_dom"/>
</dbReference>
<dbReference type="PANTHER" id="PTHR43625">
    <property type="entry name" value="AFLATOXIN B1 ALDEHYDE REDUCTASE"/>
    <property type="match status" value="1"/>
</dbReference>
<protein>
    <recommendedName>
        <fullName evidence="2">NADP-dependent oxidoreductase domain-containing protein</fullName>
    </recommendedName>
</protein>
<dbReference type="AlphaFoldDB" id="A0A1E3P3W1"/>
<dbReference type="Proteomes" id="UP000094112">
    <property type="component" value="Unassembled WGS sequence"/>
</dbReference>
<dbReference type="CDD" id="cd19077">
    <property type="entry name" value="AKR_AKR8A1-2"/>
    <property type="match status" value="1"/>
</dbReference>
<gene>
    <name evidence="3" type="ORF">WICANDRAFT_100407</name>
</gene>
<dbReference type="RefSeq" id="XP_019039376.1">
    <property type="nucleotide sequence ID" value="XM_019180295.1"/>
</dbReference>
<sequence length="338" mass="37537">MSSEQVLKDLKASTFGLGLMSFTGRPDPYPQSAFNETILATIKKNLPNKTFINGGEFYGPNDINLKYIKSFVDTYPEQRQHLIISIKGAFDFSTFTPTGDKEGVQKSIDNVTSYIPDLDIFEAARVDPKVPIEETVAALNDNVDSGKIKAISVSEVNANTLAKIAKVSKHKIVGVEIEFSIFAREILENGLAKTAGELDIPIIAYSPLSRGILTGEIKSSADIPDDDYRKHFDRFTDENLKKNAAIVEFVEKAAAKKNATPAQYSLAWVRYWSEKTIEGIKFPKIIDIPSTSSLKRVEENFSDVVLTQEEFDQVNEFIKGVTAHGYRYNVHAEALLGL</sequence>
<evidence type="ECO:0000313" key="4">
    <source>
        <dbReference type="Proteomes" id="UP000094112"/>
    </source>
</evidence>
<dbReference type="Gene3D" id="3.20.20.100">
    <property type="entry name" value="NADP-dependent oxidoreductase domain"/>
    <property type="match status" value="1"/>
</dbReference>
<proteinExistence type="predicted"/>
<reference evidence="3 4" key="1">
    <citation type="journal article" date="2016" name="Proc. Natl. Acad. Sci. U.S.A.">
        <title>Comparative genomics of biotechnologically important yeasts.</title>
        <authorList>
            <person name="Riley R."/>
            <person name="Haridas S."/>
            <person name="Wolfe K.H."/>
            <person name="Lopes M.R."/>
            <person name="Hittinger C.T."/>
            <person name="Goeker M."/>
            <person name="Salamov A.A."/>
            <person name="Wisecaver J.H."/>
            <person name="Long T.M."/>
            <person name="Calvey C.H."/>
            <person name="Aerts A.L."/>
            <person name="Barry K.W."/>
            <person name="Choi C."/>
            <person name="Clum A."/>
            <person name="Coughlan A.Y."/>
            <person name="Deshpande S."/>
            <person name="Douglass A.P."/>
            <person name="Hanson S.J."/>
            <person name="Klenk H.-P."/>
            <person name="LaButti K.M."/>
            <person name="Lapidus A."/>
            <person name="Lindquist E.A."/>
            <person name="Lipzen A.M."/>
            <person name="Meier-Kolthoff J.P."/>
            <person name="Ohm R.A."/>
            <person name="Otillar R.P."/>
            <person name="Pangilinan J.L."/>
            <person name="Peng Y."/>
            <person name="Rokas A."/>
            <person name="Rosa C.A."/>
            <person name="Scheuner C."/>
            <person name="Sibirny A.A."/>
            <person name="Slot J.C."/>
            <person name="Stielow J.B."/>
            <person name="Sun H."/>
            <person name="Kurtzman C.P."/>
            <person name="Blackwell M."/>
            <person name="Grigoriev I.V."/>
            <person name="Jeffries T.W."/>
        </authorList>
    </citation>
    <scope>NUCLEOTIDE SEQUENCE [LARGE SCALE GENOMIC DNA]</scope>
    <source>
        <strain evidence="4">ATCC 58044 / CBS 1984 / NCYC 433 / NRRL Y-366-8</strain>
    </source>
</reference>
<dbReference type="EMBL" id="KV454210">
    <property type="protein sequence ID" value="ODQ60169.1"/>
    <property type="molecule type" value="Genomic_DNA"/>
</dbReference>
<dbReference type="GeneID" id="30197541"/>
<dbReference type="SUPFAM" id="SSF51430">
    <property type="entry name" value="NAD(P)-linked oxidoreductase"/>
    <property type="match status" value="1"/>
</dbReference>
<dbReference type="PANTHER" id="PTHR43625:SF78">
    <property type="entry name" value="PYRIDOXAL REDUCTASE-RELATED"/>
    <property type="match status" value="1"/>
</dbReference>
<dbReference type="InterPro" id="IPR036812">
    <property type="entry name" value="NAD(P)_OxRdtase_dom_sf"/>
</dbReference>
<dbReference type="GO" id="GO:0016491">
    <property type="term" value="F:oxidoreductase activity"/>
    <property type="evidence" value="ECO:0007669"/>
    <property type="project" value="UniProtKB-KW"/>
</dbReference>
<organism evidence="3 4">
    <name type="scientific">Wickerhamomyces anomalus (strain ATCC 58044 / CBS 1984 / NCYC 433 / NRRL Y-366-8)</name>
    <name type="common">Yeast</name>
    <name type="synonym">Hansenula anomala</name>
    <dbReference type="NCBI Taxonomy" id="683960"/>
    <lineage>
        <taxon>Eukaryota</taxon>
        <taxon>Fungi</taxon>
        <taxon>Dikarya</taxon>
        <taxon>Ascomycota</taxon>
        <taxon>Saccharomycotina</taxon>
        <taxon>Saccharomycetes</taxon>
        <taxon>Phaffomycetales</taxon>
        <taxon>Wickerhamomycetaceae</taxon>
        <taxon>Wickerhamomyces</taxon>
    </lineage>
</organism>
<name>A0A1E3P3W1_WICAA</name>
<dbReference type="OrthoDB" id="37537at2759"/>
<keyword evidence="4" id="KW-1185">Reference proteome</keyword>
<evidence type="ECO:0000256" key="1">
    <source>
        <dbReference type="ARBA" id="ARBA00023002"/>
    </source>
</evidence>
<evidence type="ECO:0000313" key="3">
    <source>
        <dbReference type="EMBL" id="ODQ60169.1"/>
    </source>
</evidence>
<feature type="domain" description="NADP-dependent oxidoreductase" evidence="2">
    <location>
        <begin position="16"/>
        <end position="318"/>
    </location>
</feature>
<dbReference type="InterPro" id="IPR050791">
    <property type="entry name" value="Aldo-Keto_reductase"/>
</dbReference>
<dbReference type="GO" id="GO:0005737">
    <property type="term" value="C:cytoplasm"/>
    <property type="evidence" value="ECO:0007669"/>
    <property type="project" value="TreeGrafter"/>
</dbReference>
<dbReference type="STRING" id="683960.A0A1E3P3W1"/>